<feature type="compositionally biased region" description="Pro residues" evidence="1">
    <location>
        <begin position="164"/>
        <end position="173"/>
    </location>
</feature>
<feature type="region of interest" description="Disordered" evidence="1">
    <location>
        <begin position="153"/>
        <end position="195"/>
    </location>
</feature>
<evidence type="ECO:0000256" key="1">
    <source>
        <dbReference type="SAM" id="MobiDB-lite"/>
    </source>
</evidence>
<dbReference type="EMBL" id="JALLAZ020000104">
    <property type="protein sequence ID" value="KAL3803909.1"/>
    <property type="molecule type" value="Genomic_DNA"/>
</dbReference>
<organism evidence="2 3">
    <name type="scientific">Stephanodiscus triporus</name>
    <dbReference type="NCBI Taxonomy" id="2934178"/>
    <lineage>
        <taxon>Eukaryota</taxon>
        <taxon>Sar</taxon>
        <taxon>Stramenopiles</taxon>
        <taxon>Ochrophyta</taxon>
        <taxon>Bacillariophyta</taxon>
        <taxon>Coscinodiscophyceae</taxon>
        <taxon>Thalassiosirophycidae</taxon>
        <taxon>Stephanodiscales</taxon>
        <taxon>Stephanodiscaceae</taxon>
        <taxon>Stephanodiscus</taxon>
    </lineage>
</organism>
<name>A0ABD3QVJ5_9STRA</name>
<evidence type="ECO:0000313" key="3">
    <source>
        <dbReference type="Proteomes" id="UP001530315"/>
    </source>
</evidence>
<evidence type="ECO:0000313" key="2">
    <source>
        <dbReference type="EMBL" id="KAL3803909.1"/>
    </source>
</evidence>
<sequence>MTTRTVLVGKNRRITLDELHSLGRREARLEVVASALASASAGREEEGKKTKRTTTRESIEAALDGLSLTDNPVDRADPPVVAVVGSHPSYPSSSSSSSLLSEGATIASLALLSLTLAQGRIVVGGVVGGDHDRDHDRSIVTSTKIADIVDVLKKTTTDHRRRPPPPPPPPCAAPPLRGRRRRRRSFEPGRTSIGS</sequence>
<proteinExistence type="predicted"/>
<accession>A0ABD3QVJ5</accession>
<dbReference type="AlphaFoldDB" id="A0ABD3QVJ5"/>
<gene>
    <name evidence="2" type="ORF">ACHAW5_010679</name>
</gene>
<keyword evidence="3" id="KW-1185">Reference proteome</keyword>
<protein>
    <submittedName>
        <fullName evidence="2">Uncharacterized protein</fullName>
    </submittedName>
</protein>
<comment type="caution">
    <text evidence="2">The sequence shown here is derived from an EMBL/GenBank/DDBJ whole genome shotgun (WGS) entry which is preliminary data.</text>
</comment>
<reference evidence="2 3" key="1">
    <citation type="submission" date="2024-10" db="EMBL/GenBank/DDBJ databases">
        <title>Updated reference genomes for cyclostephanoid diatoms.</title>
        <authorList>
            <person name="Roberts W.R."/>
            <person name="Alverson A.J."/>
        </authorList>
    </citation>
    <scope>NUCLEOTIDE SEQUENCE [LARGE SCALE GENOMIC DNA]</scope>
    <source>
        <strain evidence="2 3">AJA276-08</strain>
    </source>
</reference>
<dbReference type="Proteomes" id="UP001530315">
    <property type="component" value="Unassembled WGS sequence"/>
</dbReference>